<evidence type="ECO:0000259" key="3">
    <source>
        <dbReference type="PROSITE" id="PS50110"/>
    </source>
</evidence>
<evidence type="ECO:0000313" key="4">
    <source>
        <dbReference type="EMBL" id="ODS29967.1"/>
    </source>
</evidence>
<dbReference type="InterPro" id="IPR011006">
    <property type="entry name" value="CheY-like_superfamily"/>
</dbReference>
<gene>
    <name evidence="4" type="ORF">SCARUB_04931</name>
</gene>
<dbReference type="Pfam" id="PF00072">
    <property type="entry name" value="Response_reg"/>
    <property type="match status" value="1"/>
</dbReference>
<dbReference type="InterPro" id="IPR050595">
    <property type="entry name" value="Bact_response_regulator"/>
</dbReference>
<name>A0A1E3X2Z1_9BACT</name>
<dbReference type="InterPro" id="IPR001789">
    <property type="entry name" value="Sig_transdc_resp-reg_receiver"/>
</dbReference>
<dbReference type="AlphaFoldDB" id="A0A1E3X2Z1"/>
<feature type="domain" description="Response regulatory" evidence="3">
    <location>
        <begin position="5"/>
        <end position="123"/>
    </location>
</feature>
<organism evidence="4 5">
    <name type="scientific">Candidatus Scalindua rubra</name>
    <dbReference type="NCBI Taxonomy" id="1872076"/>
    <lineage>
        <taxon>Bacteria</taxon>
        <taxon>Pseudomonadati</taxon>
        <taxon>Planctomycetota</taxon>
        <taxon>Candidatus Brocadiia</taxon>
        <taxon>Candidatus Brocadiales</taxon>
        <taxon>Candidatus Scalinduaceae</taxon>
        <taxon>Candidatus Scalindua</taxon>
    </lineage>
</organism>
<evidence type="ECO:0000256" key="1">
    <source>
        <dbReference type="ARBA" id="ARBA00022553"/>
    </source>
</evidence>
<dbReference type="SUPFAM" id="SSF52172">
    <property type="entry name" value="CheY-like"/>
    <property type="match status" value="1"/>
</dbReference>
<dbReference type="Proteomes" id="UP000094056">
    <property type="component" value="Unassembled WGS sequence"/>
</dbReference>
<comment type="caution">
    <text evidence="4">The sequence shown here is derived from an EMBL/GenBank/DDBJ whole genome shotgun (WGS) entry which is preliminary data.</text>
</comment>
<proteinExistence type="predicted"/>
<dbReference type="GO" id="GO:0000160">
    <property type="term" value="P:phosphorelay signal transduction system"/>
    <property type="evidence" value="ECO:0007669"/>
    <property type="project" value="InterPro"/>
</dbReference>
<comment type="caution">
    <text evidence="2">Lacks conserved residue(s) required for the propagation of feature annotation.</text>
</comment>
<evidence type="ECO:0000313" key="5">
    <source>
        <dbReference type="Proteomes" id="UP000094056"/>
    </source>
</evidence>
<evidence type="ECO:0000256" key="2">
    <source>
        <dbReference type="PROSITE-ProRule" id="PRU00169"/>
    </source>
</evidence>
<sequence>MRMRNILVIHEVRTIRNIIKTYIISELNDVLVVETSSASDAVQKLKERKFEVVICGKSFREMEGITIYKEMCRSKTNKEAPFIIVTSTGTKKNIEELTKQGIKHYLISPFTPMELREVINLACDPRKWRSHDRISIPGTKAIIHMNSGDVEADVINISLNGILCDLVCTKPYNELLNSTHITVKFPDKYDNAQIKILWCKLFRVNVLSWNMVYFPQCIPEHLRVVWQVVQMSDQDKKIYEQICEKVKRDYGKIKSIENRE</sequence>
<protein>
    <recommendedName>
        <fullName evidence="3">Response regulatory domain-containing protein</fullName>
    </recommendedName>
</protein>
<dbReference type="SMART" id="SM00448">
    <property type="entry name" value="REC"/>
    <property type="match status" value="1"/>
</dbReference>
<dbReference type="PANTHER" id="PTHR44591">
    <property type="entry name" value="STRESS RESPONSE REGULATOR PROTEIN 1"/>
    <property type="match status" value="1"/>
</dbReference>
<reference evidence="4 5" key="1">
    <citation type="submission" date="2016-07" db="EMBL/GenBank/DDBJ databases">
        <title>Draft genome of Scalindua rubra, obtained from a brine-seawater interface in the Red Sea, sheds light on salt adaptation in anammox bacteria.</title>
        <authorList>
            <person name="Speth D.R."/>
            <person name="Lagkouvardos I."/>
            <person name="Wang Y."/>
            <person name="Qian P.-Y."/>
            <person name="Dutilh B.E."/>
            <person name="Jetten M.S."/>
        </authorList>
    </citation>
    <scope>NUCLEOTIDE SEQUENCE [LARGE SCALE GENOMIC DNA]</scope>
    <source>
        <strain evidence="4">BSI-1</strain>
    </source>
</reference>
<dbReference type="PROSITE" id="PS50110">
    <property type="entry name" value="RESPONSE_REGULATORY"/>
    <property type="match status" value="1"/>
</dbReference>
<dbReference type="PANTHER" id="PTHR44591:SF3">
    <property type="entry name" value="RESPONSE REGULATORY DOMAIN-CONTAINING PROTEIN"/>
    <property type="match status" value="1"/>
</dbReference>
<accession>A0A1E3X2Z1</accession>
<dbReference type="EMBL" id="MAYW01000317">
    <property type="protein sequence ID" value="ODS29967.1"/>
    <property type="molecule type" value="Genomic_DNA"/>
</dbReference>
<dbReference type="Gene3D" id="3.40.50.2300">
    <property type="match status" value="1"/>
</dbReference>
<keyword evidence="1" id="KW-0597">Phosphoprotein</keyword>